<reference evidence="2" key="1">
    <citation type="journal article" date="2014" name="Int. J. Syst. Evol. Microbiol.">
        <title>Complete genome sequence of Corynebacterium casei LMG S-19264T (=DSM 44701T), isolated from a smear-ripened cheese.</title>
        <authorList>
            <consortium name="US DOE Joint Genome Institute (JGI-PGF)"/>
            <person name="Walter F."/>
            <person name="Albersmeier A."/>
            <person name="Kalinowski J."/>
            <person name="Ruckert C."/>
        </authorList>
    </citation>
    <scope>NUCLEOTIDE SEQUENCE</scope>
    <source>
        <strain evidence="2">CGMCC 4.7201</strain>
    </source>
</reference>
<reference evidence="2" key="2">
    <citation type="submission" date="2020-09" db="EMBL/GenBank/DDBJ databases">
        <authorList>
            <person name="Sun Q."/>
            <person name="Zhou Y."/>
        </authorList>
    </citation>
    <scope>NUCLEOTIDE SEQUENCE</scope>
    <source>
        <strain evidence="2">CGMCC 4.7201</strain>
    </source>
</reference>
<gene>
    <name evidence="2" type="ORF">GCM10012280_18240</name>
</gene>
<feature type="region of interest" description="Disordered" evidence="1">
    <location>
        <begin position="1"/>
        <end position="133"/>
    </location>
</feature>
<feature type="compositionally biased region" description="Basic and acidic residues" evidence="1">
    <location>
        <begin position="53"/>
        <end position="67"/>
    </location>
</feature>
<sequence length="133" mass="13116">MSVGDEVGRPGPGASAVPRVDGRPGAGVGRGAQRDEGAVAPGETHGASGHPSSRPERSSRPREEKGGRPRGHTPGPSAPDGPKGPPPSLPAEPRPEPTTEPPAPPTPSPTPPAPTPTPTPTPTDSTPPEGSAA</sequence>
<evidence type="ECO:0000256" key="1">
    <source>
        <dbReference type="SAM" id="MobiDB-lite"/>
    </source>
</evidence>
<feature type="compositionally biased region" description="Low complexity" evidence="1">
    <location>
        <begin position="122"/>
        <end position="133"/>
    </location>
</feature>
<comment type="caution">
    <text evidence="2">The sequence shown here is derived from an EMBL/GenBank/DDBJ whole genome shotgun (WGS) entry which is preliminary data.</text>
</comment>
<proteinExistence type="predicted"/>
<name>A0A918DWM7_9ACTN</name>
<accession>A0A918DWM7</accession>
<organism evidence="2 3">
    <name type="scientific">Wenjunlia tyrosinilytica</name>
    <dbReference type="NCBI Taxonomy" id="1544741"/>
    <lineage>
        <taxon>Bacteria</taxon>
        <taxon>Bacillati</taxon>
        <taxon>Actinomycetota</taxon>
        <taxon>Actinomycetes</taxon>
        <taxon>Kitasatosporales</taxon>
        <taxon>Streptomycetaceae</taxon>
        <taxon>Wenjunlia</taxon>
    </lineage>
</organism>
<dbReference type="PRINTS" id="PR01217">
    <property type="entry name" value="PRICHEXTENSN"/>
</dbReference>
<feature type="compositionally biased region" description="Pro residues" evidence="1">
    <location>
        <begin position="76"/>
        <end position="121"/>
    </location>
</feature>
<dbReference type="AlphaFoldDB" id="A0A918DWM7"/>
<protein>
    <submittedName>
        <fullName evidence="2">Uncharacterized protein</fullName>
    </submittedName>
</protein>
<keyword evidence="3" id="KW-1185">Reference proteome</keyword>
<dbReference type="Proteomes" id="UP000641932">
    <property type="component" value="Unassembled WGS sequence"/>
</dbReference>
<evidence type="ECO:0000313" key="3">
    <source>
        <dbReference type="Proteomes" id="UP000641932"/>
    </source>
</evidence>
<evidence type="ECO:0000313" key="2">
    <source>
        <dbReference type="EMBL" id="GGO85140.1"/>
    </source>
</evidence>
<dbReference type="EMBL" id="BMMS01000006">
    <property type="protein sequence ID" value="GGO85140.1"/>
    <property type="molecule type" value="Genomic_DNA"/>
</dbReference>